<dbReference type="PANTHER" id="PTHR31988">
    <property type="entry name" value="ESTERASE, PUTATIVE (DUF303)-RELATED"/>
    <property type="match status" value="1"/>
</dbReference>
<evidence type="ECO:0000313" key="3">
    <source>
        <dbReference type="EMBL" id="MFC0211896.1"/>
    </source>
</evidence>
<keyword evidence="1" id="KW-0378">Hydrolase</keyword>
<dbReference type="Pfam" id="PF03629">
    <property type="entry name" value="SASA"/>
    <property type="match status" value="1"/>
</dbReference>
<dbReference type="Proteomes" id="UP001589776">
    <property type="component" value="Unassembled WGS sequence"/>
</dbReference>
<dbReference type="EMBL" id="JBHLWN010000024">
    <property type="protein sequence ID" value="MFC0211896.1"/>
    <property type="molecule type" value="Genomic_DNA"/>
</dbReference>
<evidence type="ECO:0000256" key="1">
    <source>
        <dbReference type="ARBA" id="ARBA00022801"/>
    </source>
</evidence>
<dbReference type="InterPro" id="IPR036514">
    <property type="entry name" value="SGNH_hydro_sf"/>
</dbReference>
<comment type="caution">
    <text evidence="3">The sequence shown here is derived from an EMBL/GenBank/DDBJ whole genome shotgun (WGS) entry which is preliminary data.</text>
</comment>
<keyword evidence="4" id="KW-1185">Reference proteome</keyword>
<evidence type="ECO:0000259" key="2">
    <source>
        <dbReference type="Pfam" id="PF03629"/>
    </source>
</evidence>
<dbReference type="RefSeq" id="WP_377468923.1">
    <property type="nucleotide sequence ID" value="NZ_JBHLWN010000024.1"/>
</dbReference>
<dbReference type="InterPro" id="IPR005181">
    <property type="entry name" value="SASA"/>
</dbReference>
<sequence length="269" mass="29703">MNSQHVDLIMFMGQSNMAGRGEASEAPKVQTGKAFEFRAVSDPTTLYPLTEPFGVYENNEASGVCETTKTGSMVSAFAAEYTHITNRTIIGVSCSKGGTSINLWQPNGAFLNDAISRYHTAKAWLTENGYTIQNQFMVWCQGETDGDHGMPGGAYAAKLQLMIDAMVAAGLERCYIVRIGCHRDHPTLYDEIMQAQTELCKTYPNAVLVSTKFASMAAEGHMKDPFHYTQYGYNTVGADAGINTAFHITHKKEPYMYDPKSKELYVSHK</sequence>
<dbReference type="SUPFAM" id="SSF52266">
    <property type="entry name" value="SGNH hydrolase"/>
    <property type="match status" value="1"/>
</dbReference>
<gene>
    <name evidence="3" type="ORF">ACFFK0_05430</name>
</gene>
<dbReference type="InterPro" id="IPR052940">
    <property type="entry name" value="Carb_Esterase_6"/>
</dbReference>
<evidence type="ECO:0000313" key="4">
    <source>
        <dbReference type="Proteomes" id="UP001589776"/>
    </source>
</evidence>
<protein>
    <submittedName>
        <fullName evidence="3">Sialate O-acetylesterase</fullName>
    </submittedName>
</protein>
<accession>A0ABV6DGX8</accession>
<dbReference type="Gene3D" id="3.40.50.1110">
    <property type="entry name" value="SGNH hydrolase"/>
    <property type="match status" value="1"/>
</dbReference>
<feature type="domain" description="Sialate O-acetylesterase" evidence="2">
    <location>
        <begin position="7"/>
        <end position="237"/>
    </location>
</feature>
<dbReference type="PANTHER" id="PTHR31988:SF19">
    <property type="entry name" value="9-O-ACETYL-N-ACETYLNEURAMINIC ACID DEACETYLASE-RELATED"/>
    <property type="match status" value="1"/>
</dbReference>
<name>A0ABV6DGX8_9BACL</name>
<organism evidence="3 4">
    <name type="scientific">Paenibacillus chartarius</name>
    <dbReference type="NCBI Taxonomy" id="747481"/>
    <lineage>
        <taxon>Bacteria</taxon>
        <taxon>Bacillati</taxon>
        <taxon>Bacillota</taxon>
        <taxon>Bacilli</taxon>
        <taxon>Bacillales</taxon>
        <taxon>Paenibacillaceae</taxon>
        <taxon>Paenibacillus</taxon>
    </lineage>
</organism>
<proteinExistence type="predicted"/>
<reference evidence="3 4" key="1">
    <citation type="submission" date="2024-09" db="EMBL/GenBank/DDBJ databases">
        <authorList>
            <person name="Sun Q."/>
            <person name="Mori K."/>
        </authorList>
    </citation>
    <scope>NUCLEOTIDE SEQUENCE [LARGE SCALE GENOMIC DNA]</scope>
    <source>
        <strain evidence="3 4">CCM 7759</strain>
    </source>
</reference>